<evidence type="ECO:0000256" key="1">
    <source>
        <dbReference type="SAM" id="MobiDB-lite"/>
    </source>
</evidence>
<sequence length="416" mass="44121">MASAMHPAQAVLAQAKREVGRQGRGPGSGSTGALDTRCLAQGVVLADLEACAEDELRVVNGLLRRAAEAEVTEVRLLLGSAANSSSGSRRRARRADAAGPMVTRPEPNLALCTALKRGLRSSTSQVVALQLHGVKLLTEGAREVGEGLAYAPALRRVSFRASKLGDTAFKAMHLGLAKNASIQTLDLADCALSDRSAGAVAHVLRCHAQRRSDARWGKSLRRTGMHEAMLLKPEEFNEIAMMGLLTLDLANNSFGDGIGRAIAHELVADDWIGAINLQNNSITKAGVLALLDALEQSNDAIAVIDLRGNLDKVTVARLDALLRERSAFPDAGLLQRALPENTGDEIQHGASRLPGEEYPVSCELAQLTQCASQASSKADQVAAVFAEEIKRAIEEITANMDSSPSPLEALNRSPIL</sequence>
<evidence type="ECO:0000313" key="2">
    <source>
        <dbReference type="EMBL" id="GBG26282.1"/>
    </source>
</evidence>
<comment type="caution">
    <text evidence="2">The sequence shown here is derived from an EMBL/GenBank/DDBJ whole genome shotgun (WGS) entry which is preliminary data.</text>
</comment>
<dbReference type="PANTHER" id="PTHR24110">
    <property type="entry name" value="CENTROSOMAL PROTEIN OF 78 KDA"/>
    <property type="match status" value="1"/>
</dbReference>
<dbReference type="EMBL" id="BEYU01000019">
    <property type="protein sequence ID" value="GBG26282.1"/>
    <property type="molecule type" value="Genomic_DNA"/>
</dbReference>
<dbReference type="Proteomes" id="UP000241890">
    <property type="component" value="Unassembled WGS sequence"/>
</dbReference>
<dbReference type="Gene3D" id="3.80.10.10">
    <property type="entry name" value="Ribonuclease Inhibitor"/>
    <property type="match status" value="2"/>
</dbReference>
<dbReference type="SMART" id="SM00368">
    <property type="entry name" value="LRR_RI"/>
    <property type="match status" value="4"/>
</dbReference>
<gene>
    <name evidence="2" type="ORF">FCC1311_025032</name>
</gene>
<dbReference type="PANTHER" id="PTHR24110:SF3">
    <property type="entry name" value="CENTROSOMAL PROTEIN OF 78 KDA"/>
    <property type="match status" value="1"/>
</dbReference>
<dbReference type="SUPFAM" id="SSF52047">
    <property type="entry name" value="RNI-like"/>
    <property type="match status" value="1"/>
</dbReference>
<reference evidence="2 3" key="1">
    <citation type="submission" date="2017-12" db="EMBL/GenBank/DDBJ databases">
        <title>Sequencing, de novo assembly and annotation of complete genome of a new Thraustochytrid species, strain FCC1311.</title>
        <authorList>
            <person name="Sedici K."/>
            <person name="Godart F."/>
            <person name="Aiese Cigliano R."/>
            <person name="Sanseverino W."/>
            <person name="Barakat M."/>
            <person name="Ortet P."/>
            <person name="Marechal E."/>
            <person name="Cagnac O."/>
            <person name="Amato A."/>
        </authorList>
    </citation>
    <scope>NUCLEOTIDE SEQUENCE [LARGE SCALE GENOMIC DNA]</scope>
</reference>
<dbReference type="AlphaFoldDB" id="A0A2R5G5G0"/>
<dbReference type="InParanoid" id="A0A2R5G5G0"/>
<evidence type="ECO:0000313" key="3">
    <source>
        <dbReference type="Proteomes" id="UP000241890"/>
    </source>
</evidence>
<dbReference type="InterPro" id="IPR001611">
    <property type="entry name" value="Leu-rich_rpt"/>
</dbReference>
<dbReference type="Pfam" id="PF13516">
    <property type="entry name" value="LRR_6"/>
    <property type="match status" value="2"/>
</dbReference>
<dbReference type="OrthoDB" id="78308at2759"/>
<organism evidence="2 3">
    <name type="scientific">Hondaea fermentalgiana</name>
    <dbReference type="NCBI Taxonomy" id="2315210"/>
    <lineage>
        <taxon>Eukaryota</taxon>
        <taxon>Sar</taxon>
        <taxon>Stramenopiles</taxon>
        <taxon>Bigyra</taxon>
        <taxon>Labyrinthulomycetes</taxon>
        <taxon>Thraustochytrida</taxon>
        <taxon>Thraustochytriidae</taxon>
        <taxon>Hondaea</taxon>
    </lineage>
</organism>
<proteinExistence type="predicted"/>
<name>A0A2R5G5G0_9STRA</name>
<keyword evidence="3" id="KW-1185">Reference proteome</keyword>
<feature type="region of interest" description="Disordered" evidence="1">
    <location>
        <begin position="1"/>
        <end position="32"/>
    </location>
</feature>
<dbReference type="InterPro" id="IPR032675">
    <property type="entry name" value="LRR_dom_sf"/>
</dbReference>
<protein>
    <submittedName>
        <fullName evidence="2">Centrosomal protein of 78 kDa</fullName>
    </submittedName>
</protein>
<accession>A0A2R5G5G0</accession>